<evidence type="ECO:0000313" key="4">
    <source>
        <dbReference type="EMBL" id="JAS57189.1"/>
    </source>
</evidence>
<protein>
    <recommendedName>
        <fullName evidence="2">Large ribosomal subunit protein uL10m</fullName>
    </recommendedName>
    <alternativeName>
        <fullName evidence="3">39S ribosomal protein L10, mitochondrial</fullName>
    </alternativeName>
</protein>
<dbReference type="InterPro" id="IPR047865">
    <property type="entry name" value="Ribosomal_uL10_bac_type"/>
</dbReference>
<evidence type="ECO:0000256" key="3">
    <source>
        <dbReference type="ARBA" id="ARBA00035716"/>
    </source>
</evidence>
<comment type="similarity">
    <text evidence="1">Belongs to the universal ribosomal protein uL10 family.</text>
</comment>
<dbReference type="Gene3D" id="3.30.70.1730">
    <property type="match status" value="1"/>
</dbReference>
<dbReference type="AlphaFoldDB" id="A0A1B6H463"/>
<dbReference type="EMBL" id="GECZ01000316">
    <property type="protein sequence ID" value="JAS69453.1"/>
    <property type="molecule type" value="Transcribed_RNA"/>
</dbReference>
<name>A0A1B6H463_9HEMI</name>
<reference evidence="5" key="1">
    <citation type="submission" date="2015-11" db="EMBL/GenBank/DDBJ databases">
        <title>De novo transcriptome assembly of four potential Pierce s Disease insect vectors from Arizona vineyards.</title>
        <authorList>
            <person name="Tassone E.E."/>
        </authorList>
    </citation>
    <scope>NUCLEOTIDE SEQUENCE</scope>
</reference>
<dbReference type="SUPFAM" id="SSF160369">
    <property type="entry name" value="Ribosomal protein L10-like"/>
    <property type="match status" value="1"/>
</dbReference>
<dbReference type="InterPro" id="IPR043141">
    <property type="entry name" value="Ribosomal_uL10-like_sf"/>
</dbReference>
<organism evidence="5">
    <name type="scientific">Cuerna arida</name>
    <dbReference type="NCBI Taxonomy" id="1464854"/>
    <lineage>
        <taxon>Eukaryota</taxon>
        <taxon>Metazoa</taxon>
        <taxon>Ecdysozoa</taxon>
        <taxon>Arthropoda</taxon>
        <taxon>Hexapoda</taxon>
        <taxon>Insecta</taxon>
        <taxon>Pterygota</taxon>
        <taxon>Neoptera</taxon>
        <taxon>Paraneoptera</taxon>
        <taxon>Hemiptera</taxon>
        <taxon>Auchenorrhyncha</taxon>
        <taxon>Membracoidea</taxon>
        <taxon>Cicadellidae</taxon>
        <taxon>Cicadellinae</taxon>
        <taxon>Proconiini</taxon>
        <taxon>Cuerna</taxon>
    </lineage>
</organism>
<sequence>MENIAVSTFKGLLQINRGVVRTTVRNSTRVNIQKPRPPHYTRAKIEHLTKLKYFERGERDAWFIPSVSQCLKEKEEEFKRMRKEEDNPYERLLAKDLRNWFLKSKLIAFFHCNPIRFDDRFEAEVKLRKEGMYLKKMGKHTVNMALEGTPYISVMPLFATHTEMVFCSEPKVSELLKVAGKLYQHVLLAAVVEDRLLSVSQLRTLSEAKDLPTARAQLVAVLNMAQSQLVSGLTYHQTSIAEGLRQYAEKPPDSTESSETQSS</sequence>
<accession>A0A1B6H463</accession>
<evidence type="ECO:0000256" key="1">
    <source>
        <dbReference type="ARBA" id="ARBA00008889"/>
    </source>
</evidence>
<dbReference type="EMBL" id="GECZ01012580">
    <property type="protein sequence ID" value="JAS57189.1"/>
    <property type="molecule type" value="Transcribed_RNA"/>
</dbReference>
<proteinExistence type="inferred from homology"/>
<gene>
    <name evidence="4" type="ORF">g.19526</name>
    <name evidence="5" type="ORF">g.19527</name>
</gene>
<evidence type="ECO:0000313" key="5">
    <source>
        <dbReference type="EMBL" id="JAS69453.1"/>
    </source>
</evidence>
<dbReference type="PANTHER" id="PTHR11560">
    <property type="entry name" value="39S RIBOSOMAL PROTEIN L10, MITOCHONDRIAL"/>
    <property type="match status" value="1"/>
</dbReference>
<evidence type="ECO:0000256" key="2">
    <source>
        <dbReference type="ARBA" id="ARBA00035707"/>
    </source>
</evidence>